<accession>A0A1G2DE23</accession>
<organism evidence="1 2">
    <name type="scientific">Candidatus Lloydbacteria bacterium RIFCSPLOWO2_01_FULL_50_20</name>
    <dbReference type="NCBI Taxonomy" id="1798665"/>
    <lineage>
        <taxon>Bacteria</taxon>
        <taxon>Candidatus Lloydiibacteriota</taxon>
    </lineage>
</organism>
<name>A0A1G2DE23_9BACT</name>
<protein>
    <submittedName>
        <fullName evidence="1">Uncharacterized protein</fullName>
    </submittedName>
</protein>
<dbReference type="EMBL" id="MHLP01000044">
    <property type="protein sequence ID" value="OGZ11028.1"/>
    <property type="molecule type" value="Genomic_DNA"/>
</dbReference>
<reference evidence="1 2" key="1">
    <citation type="journal article" date="2016" name="Nat. Commun.">
        <title>Thousands of microbial genomes shed light on interconnected biogeochemical processes in an aquifer system.</title>
        <authorList>
            <person name="Anantharaman K."/>
            <person name="Brown C.T."/>
            <person name="Hug L.A."/>
            <person name="Sharon I."/>
            <person name="Castelle C.J."/>
            <person name="Probst A.J."/>
            <person name="Thomas B.C."/>
            <person name="Singh A."/>
            <person name="Wilkins M.J."/>
            <person name="Karaoz U."/>
            <person name="Brodie E.L."/>
            <person name="Williams K.H."/>
            <person name="Hubbard S.S."/>
            <person name="Banfield J.F."/>
        </authorList>
    </citation>
    <scope>NUCLEOTIDE SEQUENCE [LARGE SCALE GENOMIC DNA]</scope>
</reference>
<comment type="caution">
    <text evidence="1">The sequence shown here is derived from an EMBL/GenBank/DDBJ whole genome shotgun (WGS) entry which is preliminary data.</text>
</comment>
<sequence>MSKQVIQTTETDEHAIRIINEVFRREIINNFKYPVDWNTRSCHWVNGWSDEKEAATDKRKRTYLFRGKLDITPHPASGSYEVMLKFFWESFQWKFVEILIAHKDSNKTLRWTASYAAKELRVY</sequence>
<proteinExistence type="predicted"/>
<dbReference type="Proteomes" id="UP000178534">
    <property type="component" value="Unassembled WGS sequence"/>
</dbReference>
<evidence type="ECO:0000313" key="2">
    <source>
        <dbReference type="Proteomes" id="UP000178534"/>
    </source>
</evidence>
<gene>
    <name evidence="1" type="ORF">A2942_03400</name>
</gene>
<evidence type="ECO:0000313" key="1">
    <source>
        <dbReference type="EMBL" id="OGZ11028.1"/>
    </source>
</evidence>
<dbReference type="AlphaFoldDB" id="A0A1G2DE23"/>